<name>A0ACB6QN93_9PLEO</name>
<evidence type="ECO:0000313" key="2">
    <source>
        <dbReference type="Proteomes" id="UP000799755"/>
    </source>
</evidence>
<accession>A0ACB6QN93</accession>
<dbReference type="Proteomes" id="UP000799755">
    <property type="component" value="Unassembled WGS sequence"/>
</dbReference>
<evidence type="ECO:0000313" key="1">
    <source>
        <dbReference type="EMBL" id="KAF2468053.1"/>
    </source>
</evidence>
<gene>
    <name evidence="1" type="ORF">BDR25DRAFT_290595</name>
</gene>
<proteinExistence type="predicted"/>
<organism evidence="1 2">
    <name type="scientific">Lindgomyces ingoldianus</name>
    <dbReference type="NCBI Taxonomy" id="673940"/>
    <lineage>
        <taxon>Eukaryota</taxon>
        <taxon>Fungi</taxon>
        <taxon>Dikarya</taxon>
        <taxon>Ascomycota</taxon>
        <taxon>Pezizomycotina</taxon>
        <taxon>Dothideomycetes</taxon>
        <taxon>Pleosporomycetidae</taxon>
        <taxon>Pleosporales</taxon>
        <taxon>Lindgomycetaceae</taxon>
        <taxon>Lindgomyces</taxon>
    </lineage>
</organism>
<comment type="caution">
    <text evidence="1">The sequence shown here is derived from an EMBL/GenBank/DDBJ whole genome shotgun (WGS) entry which is preliminary data.</text>
</comment>
<keyword evidence="2" id="KW-1185">Reference proteome</keyword>
<sequence>MSTEDPKPSQTYPGSCHCGRVTFKVKSPPLSDPAAGVASCNCSICSRHGYIFIYVPHADLTFDKGSFGELTQYTFGSHRMGHYFCPTCGTSCFAKSLDPTFYGEHTAVNVRALHDVDLKSLTMKEHDGKSI</sequence>
<dbReference type="EMBL" id="MU003517">
    <property type="protein sequence ID" value="KAF2468053.1"/>
    <property type="molecule type" value="Genomic_DNA"/>
</dbReference>
<protein>
    <submittedName>
        <fullName evidence="1">Glutathione-dependent formaldehyde-activating enzyme</fullName>
    </submittedName>
</protein>
<reference evidence="1" key="1">
    <citation type="journal article" date="2020" name="Stud. Mycol.">
        <title>101 Dothideomycetes genomes: a test case for predicting lifestyles and emergence of pathogens.</title>
        <authorList>
            <person name="Haridas S."/>
            <person name="Albert R."/>
            <person name="Binder M."/>
            <person name="Bloem J."/>
            <person name="Labutti K."/>
            <person name="Salamov A."/>
            <person name="Andreopoulos B."/>
            <person name="Baker S."/>
            <person name="Barry K."/>
            <person name="Bills G."/>
            <person name="Bluhm B."/>
            <person name="Cannon C."/>
            <person name="Castanera R."/>
            <person name="Culley D."/>
            <person name="Daum C."/>
            <person name="Ezra D."/>
            <person name="Gonzalez J."/>
            <person name="Henrissat B."/>
            <person name="Kuo A."/>
            <person name="Liang C."/>
            <person name="Lipzen A."/>
            <person name="Lutzoni F."/>
            <person name="Magnuson J."/>
            <person name="Mondo S."/>
            <person name="Nolan M."/>
            <person name="Ohm R."/>
            <person name="Pangilinan J."/>
            <person name="Park H.-J."/>
            <person name="Ramirez L."/>
            <person name="Alfaro M."/>
            <person name="Sun H."/>
            <person name="Tritt A."/>
            <person name="Yoshinaga Y."/>
            <person name="Zwiers L.-H."/>
            <person name="Turgeon B."/>
            <person name="Goodwin S."/>
            <person name="Spatafora J."/>
            <person name="Crous P."/>
            <person name="Grigoriev I."/>
        </authorList>
    </citation>
    <scope>NUCLEOTIDE SEQUENCE</scope>
    <source>
        <strain evidence="1">ATCC 200398</strain>
    </source>
</reference>